<protein>
    <recommendedName>
        <fullName evidence="4">DUF5666 domain-containing protein</fullName>
    </recommendedName>
</protein>
<name>A0ABW6SQY0_9ACTN</name>
<evidence type="ECO:0000313" key="3">
    <source>
        <dbReference type="Proteomes" id="UP001602013"/>
    </source>
</evidence>
<evidence type="ECO:0008006" key="4">
    <source>
        <dbReference type="Google" id="ProtNLM"/>
    </source>
</evidence>
<reference evidence="2 3" key="1">
    <citation type="submission" date="2024-10" db="EMBL/GenBank/DDBJ databases">
        <title>The Natural Products Discovery Center: Release of the First 8490 Sequenced Strains for Exploring Actinobacteria Biosynthetic Diversity.</title>
        <authorList>
            <person name="Kalkreuter E."/>
            <person name="Kautsar S.A."/>
            <person name="Yang D."/>
            <person name="Bader C.D."/>
            <person name="Teijaro C.N."/>
            <person name="Fluegel L."/>
            <person name="Davis C.M."/>
            <person name="Simpson J.R."/>
            <person name="Lauterbach L."/>
            <person name="Steele A.D."/>
            <person name="Gui C."/>
            <person name="Meng S."/>
            <person name="Li G."/>
            <person name="Viehrig K."/>
            <person name="Ye F."/>
            <person name="Su P."/>
            <person name="Kiefer A.F."/>
            <person name="Nichols A."/>
            <person name="Cepeda A.J."/>
            <person name="Yan W."/>
            <person name="Fan B."/>
            <person name="Jiang Y."/>
            <person name="Adhikari A."/>
            <person name="Zheng C.-J."/>
            <person name="Schuster L."/>
            <person name="Cowan T.M."/>
            <person name="Smanski M.J."/>
            <person name="Chevrette M.G."/>
            <person name="De Carvalho L.P.S."/>
            <person name="Shen B."/>
        </authorList>
    </citation>
    <scope>NUCLEOTIDE SEQUENCE [LARGE SCALE GENOMIC DNA]</scope>
    <source>
        <strain evidence="2 3">NPDC002173</strain>
    </source>
</reference>
<dbReference type="RefSeq" id="WP_387411144.1">
    <property type="nucleotide sequence ID" value="NZ_JBIASD010000007.1"/>
</dbReference>
<dbReference type="EMBL" id="JBIASD010000007">
    <property type="protein sequence ID" value="MFF3666572.1"/>
    <property type="molecule type" value="Genomic_DNA"/>
</dbReference>
<accession>A0ABW6SQY0</accession>
<evidence type="ECO:0000313" key="2">
    <source>
        <dbReference type="EMBL" id="MFF3666572.1"/>
    </source>
</evidence>
<proteinExistence type="predicted"/>
<dbReference type="Proteomes" id="UP001602013">
    <property type="component" value="Unassembled WGS sequence"/>
</dbReference>
<sequence>MTDLEITRTHLPATKPARSAARRGLLLGAATVLLLATGTGVAAAASGDSSSARTTLSPSEETPGGHSMGSIRGELTITKEGGGQQALTVQSGTVTSVDQNSIEIKGLDGVAQKYAITDTSRVSTGPNGLAEITTGDKAFVVAVGKGDSAPAAFVADLSRPMWPGHGGGGTAPTP</sequence>
<feature type="region of interest" description="Disordered" evidence="1">
    <location>
        <begin position="44"/>
        <end position="71"/>
    </location>
</feature>
<comment type="caution">
    <text evidence="2">The sequence shown here is derived from an EMBL/GenBank/DDBJ whole genome shotgun (WGS) entry which is preliminary data.</text>
</comment>
<evidence type="ECO:0000256" key="1">
    <source>
        <dbReference type="SAM" id="MobiDB-lite"/>
    </source>
</evidence>
<feature type="compositionally biased region" description="Low complexity" evidence="1">
    <location>
        <begin position="44"/>
        <end position="55"/>
    </location>
</feature>
<organism evidence="2 3">
    <name type="scientific">Microtetraspora malaysiensis</name>
    <dbReference type="NCBI Taxonomy" id="161358"/>
    <lineage>
        <taxon>Bacteria</taxon>
        <taxon>Bacillati</taxon>
        <taxon>Actinomycetota</taxon>
        <taxon>Actinomycetes</taxon>
        <taxon>Streptosporangiales</taxon>
        <taxon>Streptosporangiaceae</taxon>
        <taxon>Microtetraspora</taxon>
    </lineage>
</organism>
<gene>
    <name evidence="2" type="ORF">ACFYXI_13330</name>
</gene>
<keyword evidence="3" id="KW-1185">Reference proteome</keyword>